<dbReference type="GO" id="GO:0005789">
    <property type="term" value="C:endoplasmic reticulum membrane"/>
    <property type="evidence" value="ECO:0000318"/>
    <property type="project" value="GO_Central"/>
</dbReference>
<reference evidence="13 14" key="1">
    <citation type="journal article" date="2014" name="Nat. Commun.">
        <title>Klebsormidium flaccidum genome reveals primary factors for plant terrestrial adaptation.</title>
        <authorList>
            <person name="Hori K."/>
            <person name="Maruyama F."/>
            <person name="Fujisawa T."/>
            <person name="Togashi T."/>
            <person name="Yamamoto N."/>
            <person name="Seo M."/>
            <person name="Sato S."/>
            <person name="Yamada T."/>
            <person name="Mori H."/>
            <person name="Tajima N."/>
            <person name="Moriyama T."/>
            <person name="Ikeuchi M."/>
            <person name="Watanabe M."/>
            <person name="Wada H."/>
            <person name="Kobayashi K."/>
            <person name="Saito M."/>
            <person name="Masuda T."/>
            <person name="Sasaki-Sekimoto Y."/>
            <person name="Mashiguchi K."/>
            <person name="Awai K."/>
            <person name="Shimojima M."/>
            <person name="Masuda S."/>
            <person name="Iwai M."/>
            <person name="Nobusawa T."/>
            <person name="Narise T."/>
            <person name="Kondo S."/>
            <person name="Saito H."/>
            <person name="Sato R."/>
            <person name="Murakawa M."/>
            <person name="Ihara Y."/>
            <person name="Oshima-Yamada Y."/>
            <person name="Ohtaka K."/>
            <person name="Satoh M."/>
            <person name="Sonobe K."/>
            <person name="Ishii M."/>
            <person name="Ohtani R."/>
            <person name="Kanamori-Sato M."/>
            <person name="Honoki R."/>
            <person name="Miyazaki D."/>
            <person name="Mochizuki H."/>
            <person name="Umetsu J."/>
            <person name="Higashi K."/>
            <person name="Shibata D."/>
            <person name="Kamiya Y."/>
            <person name="Sato N."/>
            <person name="Nakamura Y."/>
            <person name="Tabata S."/>
            <person name="Ida S."/>
            <person name="Kurokawa K."/>
            <person name="Ohta H."/>
        </authorList>
    </citation>
    <scope>NUCLEOTIDE SEQUENCE [LARGE SCALE GENOMIC DNA]</scope>
    <source>
        <strain evidence="13 14">NIES-2285</strain>
    </source>
</reference>
<protein>
    <submittedName>
        <fullName evidence="13">Uncharacterized protein</fullName>
    </submittedName>
</protein>
<dbReference type="PANTHER" id="PTHR14083">
    <property type="entry name" value="YIP1 INTERACTING FACTOR HOMOLOG YIF1 PROTEIN"/>
    <property type="match status" value="1"/>
</dbReference>
<keyword evidence="5 12" id="KW-0812">Transmembrane</keyword>
<comment type="subcellular location">
    <subcellularLocation>
        <location evidence="1">Endoplasmic reticulum membrane</location>
        <topology evidence="1">Multi-pass membrane protein</topology>
    </subcellularLocation>
    <subcellularLocation>
        <location evidence="2">Golgi apparatus membrane</location>
        <topology evidence="2">Multi-pass membrane protein</topology>
    </subcellularLocation>
</comment>
<accession>A0A1Y1HPZ6</accession>
<dbReference type="GO" id="GO:0006888">
    <property type="term" value="P:endoplasmic reticulum to Golgi vesicle-mediated transport"/>
    <property type="evidence" value="ECO:0000318"/>
    <property type="project" value="GO_Central"/>
</dbReference>
<keyword evidence="8 12" id="KW-1133">Transmembrane helix</keyword>
<keyword evidence="6" id="KW-0256">Endoplasmic reticulum</keyword>
<comment type="similarity">
    <text evidence="3">Belongs to the YIF1 family.</text>
</comment>
<name>A0A1Y1HPZ6_KLENI</name>
<feature type="transmembrane region" description="Helical" evidence="12">
    <location>
        <begin position="138"/>
        <end position="156"/>
    </location>
</feature>
<evidence type="ECO:0000256" key="6">
    <source>
        <dbReference type="ARBA" id="ARBA00022824"/>
    </source>
</evidence>
<keyword evidence="7" id="KW-0653">Protein transport</keyword>
<gene>
    <name evidence="13" type="ORF">KFL_000600210</name>
</gene>
<feature type="region of interest" description="Disordered" evidence="11">
    <location>
        <begin position="1"/>
        <end position="42"/>
    </location>
</feature>
<feature type="transmembrane region" description="Helical" evidence="12">
    <location>
        <begin position="266"/>
        <end position="284"/>
    </location>
</feature>
<dbReference type="STRING" id="105231.A0A1Y1HPZ6"/>
<evidence type="ECO:0000256" key="1">
    <source>
        <dbReference type="ARBA" id="ARBA00004477"/>
    </source>
</evidence>
<evidence type="ECO:0000256" key="5">
    <source>
        <dbReference type="ARBA" id="ARBA00022692"/>
    </source>
</evidence>
<dbReference type="GO" id="GO:0015031">
    <property type="term" value="P:protein transport"/>
    <property type="evidence" value="ECO:0007669"/>
    <property type="project" value="UniProtKB-KW"/>
</dbReference>
<evidence type="ECO:0000256" key="7">
    <source>
        <dbReference type="ARBA" id="ARBA00022927"/>
    </source>
</evidence>
<proteinExistence type="inferred from homology"/>
<dbReference type="GO" id="GO:0000139">
    <property type="term" value="C:Golgi membrane"/>
    <property type="evidence" value="ECO:0000318"/>
    <property type="project" value="GO_Central"/>
</dbReference>
<dbReference type="AlphaFoldDB" id="A0A1Y1HPZ6"/>
<evidence type="ECO:0000256" key="8">
    <source>
        <dbReference type="ARBA" id="ARBA00022989"/>
    </source>
</evidence>
<evidence type="ECO:0000256" key="2">
    <source>
        <dbReference type="ARBA" id="ARBA00004653"/>
    </source>
</evidence>
<feature type="transmembrane region" description="Helical" evidence="12">
    <location>
        <begin position="199"/>
        <end position="219"/>
    </location>
</feature>
<sequence length="285" mass="31410">MSYYPPGNTWQTPGMGPGGGYEEFGAQPGMQRPAAGPSGSSPFNNMFSGATSAMAQHGLAAYGGKFLGSGREYVQSNISKLGNMHYYFQVNSQYVKNKLKILLFPFLHKGHWTRIAEQVGGDKLTYKPPNEDINAPDLYLPFMAFGTYMILCGIFLGMKGQFGPEVLSSRCTRGLVAWGAQILLMRSILYTLGSGNSPLLDITAYTGYSFVGVSINILARMGSLWVYYGVLAWTTISLDVFLVRTLKRILFAEARSYDRDSSRHHYMLLLIALFQFPVAIGLGLL</sequence>
<dbReference type="GO" id="GO:0030134">
    <property type="term" value="C:COPII-coated ER to Golgi transport vesicle"/>
    <property type="evidence" value="ECO:0000318"/>
    <property type="project" value="GO_Central"/>
</dbReference>
<evidence type="ECO:0000313" key="14">
    <source>
        <dbReference type="Proteomes" id="UP000054558"/>
    </source>
</evidence>
<evidence type="ECO:0000256" key="12">
    <source>
        <dbReference type="SAM" id="Phobius"/>
    </source>
</evidence>
<keyword evidence="14" id="KW-1185">Reference proteome</keyword>
<dbReference type="PANTHER" id="PTHR14083:SF0">
    <property type="entry name" value="YIP1D-INTERACTING FACTOR 1, ISOFORM C"/>
    <property type="match status" value="1"/>
</dbReference>
<keyword evidence="10 12" id="KW-0472">Membrane</keyword>
<dbReference type="InterPro" id="IPR005578">
    <property type="entry name" value="Yif1_fam"/>
</dbReference>
<keyword evidence="9" id="KW-0333">Golgi apparatus</keyword>
<dbReference type="GO" id="GO:0005793">
    <property type="term" value="C:endoplasmic reticulum-Golgi intermediate compartment"/>
    <property type="evidence" value="ECO:0000318"/>
    <property type="project" value="GO_Central"/>
</dbReference>
<keyword evidence="4" id="KW-0813">Transport</keyword>
<evidence type="ECO:0000256" key="4">
    <source>
        <dbReference type="ARBA" id="ARBA00022448"/>
    </source>
</evidence>
<evidence type="ECO:0000313" key="13">
    <source>
        <dbReference type="EMBL" id="GAQ80704.1"/>
    </source>
</evidence>
<evidence type="ECO:0000256" key="9">
    <source>
        <dbReference type="ARBA" id="ARBA00023034"/>
    </source>
</evidence>
<dbReference type="Proteomes" id="UP000054558">
    <property type="component" value="Unassembled WGS sequence"/>
</dbReference>
<evidence type="ECO:0000256" key="11">
    <source>
        <dbReference type="SAM" id="MobiDB-lite"/>
    </source>
</evidence>
<organism evidence="13 14">
    <name type="scientific">Klebsormidium nitens</name>
    <name type="common">Green alga</name>
    <name type="synonym">Ulothrix nitens</name>
    <dbReference type="NCBI Taxonomy" id="105231"/>
    <lineage>
        <taxon>Eukaryota</taxon>
        <taxon>Viridiplantae</taxon>
        <taxon>Streptophyta</taxon>
        <taxon>Klebsormidiophyceae</taxon>
        <taxon>Klebsormidiales</taxon>
        <taxon>Klebsormidiaceae</taxon>
        <taxon>Klebsormidium</taxon>
    </lineage>
</organism>
<evidence type="ECO:0000256" key="10">
    <source>
        <dbReference type="ARBA" id="ARBA00023136"/>
    </source>
</evidence>
<evidence type="ECO:0000256" key="3">
    <source>
        <dbReference type="ARBA" id="ARBA00009727"/>
    </source>
</evidence>
<dbReference type="OMA" id="SGYKFVH"/>
<dbReference type="Pfam" id="PF03878">
    <property type="entry name" value="YIF1"/>
    <property type="match status" value="1"/>
</dbReference>
<dbReference type="EMBL" id="DF237009">
    <property type="protein sequence ID" value="GAQ80704.1"/>
    <property type="molecule type" value="Genomic_DNA"/>
</dbReference>
<feature type="transmembrane region" description="Helical" evidence="12">
    <location>
        <begin position="225"/>
        <end position="246"/>
    </location>
</feature>
<dbReference type="OrthoDB" id="337750at2759"/>